<dbReference type="InterPro" id="IPR007219">
    <property type="entry name" value="XnlR_reg_dom"/>
</dbReference>
<dbReference type="PANTHER" id="PTHR31001">
    <property type="entry name" value="UNCHARACTERIZED TRANSCRIPTIONAL REGULATORY PROTEIN"/>
    <property type="match status" value="1"/>
</dbReference>
<dbReference type="GO" id="GO:0008270">
    <property type="term" value="F:zinc ion binding"/>
    <property type="evidence" value="ECO:0007669"/>
    <property type="project" value="InterPro"/>
</dbReference>
<dbReference type="CDD" id="cd00067">
    <property type="entry name" value="GAL4"/>
    <property type="match status" value="1"/>
</dbReference>
<dbReference type="AlphaFoldDB" id="A0AA35M5Q9"/>
<reference evidence="6" key="1">
    <citation type="submission" date="2023-01" db="EMBL/GenBank/DDBJ databases">
        <authorList>
            <person name="Piombo E."/>
        </authorList>
    </citation>
    <scope>NUCLEOTIDE SEQUENCE</scope>
</reference>
<dbReference type="GO" id="GO:0000981">
    <property type="term" value="F:DNA-binding transcription factor activity, RNA polymerase II-specific"/>
    <property type="evidence" value="ECO:0007669"/>
    <property type="project" value="InterPro"/>
</dbReference>
<evidence type="ECO:0000259" key="5">
    <source>
        <dbReference type="PROSITE" id="PS50048"/>
    </source>
</evidence>
<evidence type="ECO:0000313" key="7">
    <source>
        <dbReference type="Proteomes" id="UP001160390"/>
    </source>
</evidence>
<sequence>MFQELDASSRPVDCVQPSSLSPLTPRILNPYSCLPCRGKKKKCDRTSPCSNCQRLGTDCLYVPRRQSARQPPSLVIMERLRRLEGTINRMQKHIGPELAQRLASDESPPHSPTWDDTASASQSDPTPSIDEVDGLGNDLGRLALENGRSRYIIGTSWASLDDEVQDLKSLLQSPPEKAEQWYPDMVPDNCMSTHARMLGFGSPFQNLSQIHPPPGKIPTYWGLFKQNCDILIKVLHVPTVEPLILRASHQLGRIPRGLEALMMAVYYAVIVSLSPTECLQLLGSEKATLAHLFRLGTDQALVQAGLLETDEIITLQAFAIYLTGLRIHSSARSMSTLTSLLVRLANNAGIHRDGTHFKLPPFMVEMRRRLWWGICVLDSRASEDTGYDTMIPFGKVDTQLPLNVNDSDLYASMEHLPQPRVGLTEMTFSVVRFESVQVFQNLQDISSSPMGKSGRPSAAQCLKDKTNAISGIENRLHELYLKHLDLSNPLAWFTSTICNIVFTKMRLVAYHPFLKRGNSATFSSDTKDHLFAESTAVIENWVRLNEEESTRRWRWLCETYFQWYALTFLLLELCERTHGGPVERAWNAVDSALRLGHRIHSSSSSSCQGNVDSCPLSDLDVHSCGLYKPLGRLLKRARSARANHNEHFESQNKEDSDESTNASTYHPLSRPTPGDDGLGVSNWEFIDLDYLTNPNLSAMAWPDCNPETYYNWALGEPPHSVSQFENDGGLWADCPTYPRTDETS</sequence>
<dbReference type="SMART" id="SM00066">
    <property type="entry name" value="GAL4"/>
    <property type="match status" value="1"/>
</dbReference>
<dbReference type="InterPro" id="IPR036864">
    <property type="entry name" value="Zn2-C6_fun-type_DNA-bd_sf"/>
</dbReference>
<feature type="domain" description="Zn(2)-C6 fungal-type" evidence="5">
    <location>
        <begin position="32"/>
        <end position="61"/>
    </location>
</feature>
<evidence type="ECO:0000313" key="6">
    <source>
        <dbReference type="EMBL" id="CAI6090604.1"/>
    </source>
</evidence>
<accession>A0AA35M5Q9</accession>
<dbReference type="CDD" id="cd12148">
    <property type="entry name" value="fungal_TF_MHR"/>
    <property type="match status" value="1"/>
</dbReference>
<keyword evidence="7" id="KW-1185">Reference proteome</keyword>
<keyword evidence="2" id="KW-0479">Metal-binding</keyword>
<dbReference type="Pfam" id="PF00172">
    <property type="entry name" value="Zn_clus"/>
    <property type="match status" value="1"/>
</dbReference>
<dbReference type="Proteomes" id="UP001160390">
    <property type="component" value="Unassembled WGS sequence"/>
</dbReference>
<dbReference type="PANTHER" id="PTHR31001:SF50">
    <property type="entry name" value="ZN(II)2CYS6 TRANSCRIPTION FACTOR (EUROFUNG)"/>
    <property type="match status" value="1"/>
</dbReference>
<dbReference type="SUPFAM" id="SSF57701">
    <property type="entry name" value="Zn2/Cys6 DNA-binding domain"/>
    <property type="match status" value="1"/>
</dbReference>
<dbReference type="SMART" id="SM00906">
    <property type="entry name" value="Fungal_trans"/>
    <property type="match status" value="1"/>
</dbReference>
<dbReference type="Gene3D" id="4.10.240.10">
    <property type="entry name" value="Zn(2)-C6 fungal-type DNA-binding domain"/>
    <property type="match status" value="1"/>
</dbReference>
<protein>
    <recommendedName>
        <fullName evidence="5">Zn(2)-C6 fungal-type domain-containing protein</fullName>
    </recommendedName>
</protein>
<dbReference type="InterPro" id="IPR050613">
    <property type="entry name" value="Sec_Metabolite_Reg"/>
</dbReference>
<evidence type="ECO:0000256" key="2">
    <source>
        <dbReference type="ARBA" id="ARBA00022723"/>
    </source>
</evidence>
<evidence type="ECO:0000256" key="1">
    <source>
        <dbReference type="ARBA" id="ARBA00004123"/>
    </source>
</evidence>
<dbReference type="EMBL" id="CABFNP030001029">
    <property type="protein sequence ID" value="CAI6090604.1"/>
    <property type="molecule type" value="Genomic_DNA"/>
</dbReference>
<dbReference type="PROSITE" id="PS50048">
    <property type="entry name" value="ZN2_CY6_FUNGAL_2"/>
    <property type="match status" value="1"/>
</dbReference>
<evidence type="ECO:0000256" key="4">
    <source>
        <dbReference type="SAM" id="MobiDB-lite"/>
    </source>
</evidence>
<organism evidence="6 7">
    <name type="scientific">Clonostachys chloroleuca</name>
    <dbReference type="NCBI Taxonomy" id="1926264"/>
    <lineage>
        <taxon>Eukaryota</taxon>
        <taxon>Fungi</taxon>
        <taxon>Dikarya</taxon>
        <taxon>Ascomycota</taxon>
        <taxon>Pezizomycotina</taxon>
        <taxon>Sordariomycetes</taxon>
        <taxon>Hypocreomycetidae</taxon>
        <taxon>Hypocreales</taxon>
        <taxon>Bionectriaceae</taxon>
        <taxon>Clonostachys</taxon>
    </lineage>
</organism>
<feature type="region of interest" description="Disordered" evidence="4">
    <location>
        <begin position="644"/>
        <end position="676"/>
    </location>
</feature>
<proteinExistence type="predicted"/>
<dbReference type="GO" id="GO:0005634">
    <property type="term" value="C:nucleus"/>
    <property type="evidence" value="ECO:0007669"/>
    <property type="project" value="UniProtKB-SubCell"/>
</dbReference>
<dbReference type="GO" id="GO:0003677">
    <property type="term" value="F:DNA binding"/>
    <property type="evidence" value="ECO:0007669"/>
    <property type="project" value="InterPro"/>
</dbReference>
<keyword evidence="3" id="KW-0539">Nucleus</keyword>
<feature type="region of interest" description="Disordered" evidence="4">
    <location>
        <begin position="100"/>
        <end position="134"/>
    </location>
</feature>
<dbReference type="InterPro" id="IPR001138">
    <property type="entry name" value="Zn2Cys6_DnaBD"/>
</dbReference>
<gene>
    <name evidence="6" type="ORF">CCHLO57077_00014916</name>
</gene>
<comment type="caution">
    <text evidence="6">The sequence shown here is derived from an EMBL/GenBank/DDBJ whole genome shotgun (WGS) entry which is preliminary data.</text>
</comment>
<name>A0AA35M5Q9_9HYPO</name>
<dbReference type="PROSITE" id="PS00463">
    <property type="entry name" value="ZN2_CY6_FUNGAL_1"/>
    <property type="match status" value="1"/>
</dbReference>
<evidence type="ECO:0000256" key="3">
    <source>
        <dbReference type="ARBA" id="ARBA00023242"/>
    </source>
</evidence>
<feature type="compositionally biased region" description="Polar residues" evidence="4">
    <location>
        <begin position="114"/>
        <end position="126"/>
    </location>
</feature>
<feature type="compositionally biased region" description="Basic and acidic residues" evidence="4">
    <location>
        <begin position="644"/>
        <end position="654"/>
    </location>
</feature>
<dbReference type="Pfam" id="PF04082">
    <property type="entry name" value="Fungal_trans"/>
    <property type="match status" value="1"/>
</dbReference>
<dbReference type="GO" id="GO:0006351">
    <property type="term" value="P:DNA-templated transcription"/>
    <property type="evidence" value="ECO:0007669"/>
    <property type="project" value="InterPro"/>
</dbReference>
<comment type="subcellular location">
    <subcellularLocation>
        <location evidence="1">Nucleus</location>
    </subcellularLocation>
</comment>